<protein>
    <submittedName>
        <fullName evidence="1">Uncharacterized protein</fullName>
    </submittedName>
</protein>
<sequence length="92" mass="10668">MPFLEWGEQNRSDYRIHSSWHRSIDMASVVKISLSPRGEFSSYRFGTTLLLLQSITSTVVMSFVGWPHFKTIWGLRSLPCVRVCSEIYLEVL</sequence>
<dbReference type="Gramene" id="MELO3C033378.2.1">
    <property type="protein sequence ID" value="MELO3C033378.2.1"/>
    <property type="gene ID" value="MELO3C033378.2"/>
</dbReference>
<name>A0A9I9EH46_CUCME</name>
<dbReference type="EnsemblPlants" id="MELO3C033378.2.1">
    <property type="protein sequence ID" value="MELO3C033378.2.1"/>
    <property type="gene ID" value="MELO3C033378.2"/>
</dbReference>
<accession>A0A9I9EH46</accession>
<proteinExistence type="predicted"/>
<dbReference type="AlphaFoldDB" id="A0A9I9EH46"/>
<reference evidence="1" key="1">
    <citation type="submission" date="2023-03" db="UniProtKB">
        <authorList>
            <consortium name="EnsemblPlants"/>
        </authorList>
    </citation>
    <scope>IDENTIFICATION</scope>
</reference>
<evidence type="ECO:0000313" key="1">
    <source>
        <dbReference type="EnsemblPlants" id="MELO3C033378.2.1"/>
    </source>
</evidence>
<organism evidence="1">
    <name type="scientific">Cucumis melo</name>
    <name type="common">Muskmelon</name>
    <dbReference type="NCBI Taxonomy" id="3656"/>
    <lineage>
        <taxon>Eukaryota</taxon>
        <taxon>Viridiplantae</taxon>
        <taxon>Streptophyta</taxon>
        <taxon>Embryophyta</taxon>
        <taxon>Tracheophyta</taxon>
        <taxon>Spermatophyta</taxon>
        <taxon>Magnoliopsida</taxon>
        <taxon>eudicotyledons</taxon>
        <taxon>Gunneridae</taxon>
        <taxon>Pentapetalae</taxon>
        <taxon>rosids</taxon>
        <taxon>fabids</taxon>
        <taxon>Cucurbitales</taxon>
        <taxon>Cucurbitaceae</taxon>
        <taxon>Benincaseae</taxon>
        <taxon>Cucumis</taxon>
    </lineage>
</organism>